<dbReference type="CDD" id="cd00756">
    <property type="entry name" value="MoaE"/>
    <property type="match status" value="1"/>
</dbReference>
<dbReference type="Gene3D" id="3.90.1170.40">
    <property type="entry name" value="Molybdopterin biosynthesis MoaE subunit"/>
    <property type="match status" value="1"/>
</dbReference>
<evidence type="ECO:0000313" key="1">
    <source>
        <dbReference type="EMBL" id="MFD1888955.1"/>
    </source>
</evidence>
<gene>
    <name evidence="1" type="ORF">ACFSCS_01990</name>
</gene>
<dbReference type="Proteomes" id="UP001597326">
    <property type="component" value="Unassembled WGS sequence"/>
</dbReference>
<organism evidence="1 2">
    <name type="scientific">Luteococcus peritonei</name>
    <dbReference type="NCBI Taxonomy" id="88874"/>
    <lineage>
        <taxon>Bacteria</taxon>
        <taxon>Bacillati</taxon>
        <taxon>Actinomycetota</taxon>
        <taxon>Actinomycetes</taxon>
        <taxon>Propionibacteriales</taxon>
        <taxon>Propionibacteriaceae</taxon>
        <taxon>Luteococcus</taxon>
    </lineage>
</organism>
<name>A0ABW4RRN3_9ACTN</name>
<dbReference type="EMBL" id="JBHUFZ010000005">
    <property type="protein sequence ID" value="MFD1888955.1"/>
    <property type="molecule type" value="Genomic_DNA"/>
</dbReference>
<dbReference type="InterPro" id="IPR036563">
    <property type="entry name" value="MoaE_sf"/>
</dbReference>
<comment type="caution">
    <text evidence="1">The sequence shown here is derived from an EMBL/GenBank/DDBJ whole genome shotgun (WGS) entry which is preliminary data.</text>
</comment>
<sequence length="137" mass="14594">MTQLILDQPLDLAAAREAVLDDARGACVLFEGVVRDHDGGRGVTRLEYSAHPDAGTVMAEVLAEVEADFGVRAVATHRVGRLEVGDVALVAACASGHRAEAFAACGALVDRIKQRVPVWKFQVFTDGSDEWVGLGEH</sequence>
<accession>A0ABW4RRN3</accession>
<reference evidence="2" key="1">
    <citation type="journal article" date="2019" name="Int. J. Syst. Evol. Microbiol.">
        <title>The Global Catalogue of Microorganisms (GCM) 10K type strain sequencing project: providing services to taxonomists for standard genome sequencing and annotation.</title>
        <authorList>
            <consortium name="The Broad Institute Genomics Platform"/>
            <consortium name="The Broad Institute Genome Sequencing Center for Infectious Disease"/>
            <person name="Wu L."/>
            <person name="Ma J."/>
        </authorList>
    </citation>
    <scope>NUCLEOTIDE SEQUENCE [LARGE SCALE GENOMIC DNA]</scope>
    <source>
        <strain evidence="2">CAIM 431</strain>
    </source>
</reference>
<dbReference type="PANTHER" id="PTHR23404">
    <property type="entry name" value="MOLYBDOPTERIN SYNTHASE RELATED"/>
    <property type="match status" value="1"/>
</dbReference>
<dbReference type="Pfam" id="PF02391">
    <property type="entry name" value="MoaE"/>
    <property type="match status" value="1"/>
</dbReference>
<dbReference type="InterPro" id="IPR003448">
    <property type="entry name" value="Mopterin_biosynth_MoaE"/>
</dbReference>
<evidence type="ECO:0000313" key="2">
    <source>
        <dbReference type="Proteomes" id="UP001597326"/>
    </source>
</evidence>
<dbReference type="SUPFAM" id="SSF54690">
    <property type="entry name" value="Molybdopterin synthase subunit MoaE"/>
    <property type="match status" value="1"/>
</dbReference>
<proteinExistence type="predicted"/>
<keyword evidence="2" id="KW-1185">Reference proteome</keyword>
<protein>
    <submittedName>
        <fullName evidence="1">Molybdenum cofactor biosynthesis protein MoaE</fullName>
    </submittedName>
</protein>
<dbReference type="RefSeq" id="WP_343875029.1">
    <property type="nucleotide sequence ID" value="NZ_BAAAIX010000028.1"/>
</dbReference>